<evidence type="ECO:0000256" key="1">
    <source>
        <dbReference type="ARBA" id="ARBA00023002"/>
    </source>
</evidence>
<comment type="similarity">
    <text evidence="3">Belongs to the aldehyde dehydrogenase family.</text>
</comment>
<comment type="caution">
    <text evidence="5">The sequence shown here is derived from an EMBL/GenBank/DDBJ whole genome shotgun (WGS) entry which is preliminary data.</text>
</comment>
<dbReference type="Pfam" id="PF00171">
    <property type="entry name" value="Aldedh"/>
    <property type="match status" value="1"/>
</dbReference>
<sequence length="504" mass="53357">MDQSIGSYFDEFSVPAEVAAFVDRTIGHFIDGHEIAASTDQIDLIEPFTQGKLTGLASGSAQDVDLAVKAARKALAGPWGKMPPLQRQKLILRLAEALEAETDFFAHLEAIDVGKSISDARTIDIPGAVANLEYFAGWTSKLDGRTTGAVALPGETLTYTVKEPVGVVAVIVPWNFPLQILSWKLAAALACGCTIVCKPSELTPLSAMRLAHLATRVGFPDGVINVVNGFGQVIGQALAAHPGVDKLSFTGSTPVGIAVGKTALDTMKRLTLELGGKSPVIVTDKANLDTAATAILSGIFMNSGQLCDAGSRVYAHASVHDELVERLRVGAKNLPVGPGLDPDAAITPLVSETHRKRVLDHINAAHAEGAVLVTGEPMDGNGRHDGILLPTIFDRCTENMRIFREEIFGPVLGVARFETLDEAVERANSSAYGLAAAVYSENVDETILLARRLKAGNIYINAHGLVDPAMPFGGLGASGFGKDMGPEQLDSFLSTKSVYTQLRN</sequence>
<dbReference type="SUPFAM" id="SSF53720">
    <property type="entry name" value="ALDH-like"/>
    <property type="match status" value="1"/>
</dbReference>
<accession>A0ABV2MXE3</accession>
<dbReference type="Proteomes" id="UP001549076">
    <property type="component" value="Unassembled WGS sequence"/>
</dbReference>
<evidence type="ECO:0000313" key="5">
    <source>
        <dbReference type="EMBL" id="MET3791478.1"/>
    </source>
</evidence>
<evidence type="ECO:0000256" key="3">
    <source>
        <dbReference type="RuleBase" id="RU003345"/>
    </source>
</evidence>
<proteinExistence type="inferred from homology"/>
<dbReference type="PROSITE" id="PS00687">
    <property type="entry name" value="ALDEHYDE_DEHYDR_GLU"/>
    <property type="match status" value="1"/>
</dbReference>
<evidence type="ECO:0000256" key="2">
    <source>
        <dbReference type="PROSITE-ProRule" id="PRU10007"/>
    </source>
</evidence>
<evidence type="ECO:0000259" key="4">
    <source>
        <dbReference type="Pfam" id="PF00171"/>
    </source>
</evidence>
<dbReference type="InterPro" id="IPR016163">
    <property type="entry name" value="Ald_DH_C"/>
</dbReference>
<dbReference type="EMBL" id="JBEPML010000004">
    <property type="protein sequence ID" value="MET3791478.1"/>
    <property type="molecule type" value="Genomic_DNA"/>
</dbReference>
<dbReference type="InterPro" id="IPR016161">
    <property type="entry name" value="Ald_DH/histidinol_DH"/>
</dbReference>
<dbReference type="GO" id="GO:0008957">
    <property type="term" value="F:phenylacetaldehyde dehydrogenase (NAD+) activity"/>
    <property type="evidence" value="ECO:0007669"/>
    <property type="project" value="UniProtKB-EC"/>
</dbReference>
<dbReference type="RefSeq" id="WP_354193800.1">
    <property type="nucleotide sequence ID" value="NZ_JBEPML010000004.1"/>
</dbReference>
<organism evidence="5 6">
    <name type="scientific">Aquamicrobium terrae</name>
    <dbReference type="NCBI Taxonomy" id="1324945"/>
    <lineage>
        <taxon>Bacteria</taxon>
        <taxon>Pseudomonadati</taxon>
        <taxon>Pseudomonadota</taxon>
        <taxon>Alphaproteobacteria</taxon>
        <taxon>Hyphomicrobiales</taxon>
        <taxon>Phyllobacteriaceae</taxon>
        <taxon>Aquamicrobium</taxon>
    </lineage>
</organism>
<dbReference type="InterPro" id="IPR029510">
    <property type="entry name" value="Ald_DH_CS_GLU"/>
</dbReference>
<gene>
    <name evidence="5" type="ORF">ABID37_001686</name>
</gene>
<dbReference type="Gene3D" id="3.40.309.10">
    <property type="entry name" value="Aldehyde Dehydrogenase, Chain A, domain 2"/>
    <property type="match status" value="1"/>
</dbReference>
<evidence type="ECO:0000313" key="6">
    <source>
        <dbReference type="Proteomes" id="UP001549076"/>
    </source>
</evidence>
<feature type="active site" evidence="2">
    <location>
        <position position="273"/>
    </location>
</feature>
<protein>
    <submittedName>
        <fullName evidence="5">Phenylacetaldehyde dehydrogenase</fullName>
        <ecNumber evidence="5">1.2.1.39</ecNumber>
    </submittedName>
</protein>
<reference evidence="5 6" key="1">
    <citation type="submission" date="2024-06" db="EMBL/GenBank/DDBJ databases">
        <title>Genomic Encyclopedia of Type Strains, Phase IV (KMG-IV): sequencing the most valuable type-strain genomes for metagenomic binning, comparative biology and taxonomic classification.</title>
        <authorList>
            <person name="Goeker M."/>
        </authorList>
    </citation>
    <scope>NUCLEOTIDE SEQUENCE [LARGE SCALE GENOMIC DNA]</scope>
    <source>
        <strain evidence="5 6">DSM 27865</strain>
    </source>
</reference>
<dbReference type="PANTHER" id="PTHR11699">
    <property type="entry name" value="ALDEHYDE DEHYDROGENASE-RELATED"/>
    <property type="match status" value="1"/>
</dbReference>
<dbReference type="EC" id="1.2.1.39" evidence="5"/>
<keyword evidence="1 3" id="KW-0560">Oxidoreductase</keyword>
<name>A0ABV2MXE3_9HYPH</name>
<dbReference type="InterPro" id="IPR015590">
    <property type="entry name" value="Aldehyde_DH_dom"/>
</dbReference>
<feature type="domain" description="Aldehyde dehydrogenase" evidence="4">
    <location>
        <begin position="38"/>
        <end position="498"/>
    </location>
</feature>
<keyword evidence="6" id="KW-1185">Reference proteome</keyword>
<dbReference type="InterPro" id="IPR016162">
    <property type="entry name" value="Ald_DH_N"/>
</dbReference>
<dbReference type="Gene3D" id="3.40.605.10">
    <property type="entry name" value="Aldehyde Dehydrogenase, Chain A, domain 1"/>
    <property type="match status" value="1"/>
</dbReference>